<dbReference type="AlphaFoldDB" id="A0A4D7ALI9"/>
<gene>
    <name evidence="1" type="ORF">EIO64_04230</name>
</gene>
<name>A0A4D7ALI9_9FIRM</name>
<protein>
    <submittedName>
        <fullName evidence="1">Uncharacterized protein</fullName>
    </submittedName>
</protein>
<proteinExistence type="predicted"/>
<accession>A0A4D7ALI9</accession>
<dbReference type="EMBL" id="CP034413">
    <property type="protein sequence ID" value="QCI58523.1"/>
    <property type="molecule type" value="Genomic_DNA"/>
</dbReference>
<keyword evidence="2" id="KW-1185">Reference proteome</keyword>
<dbReference type="Proteomes" id="UP000298642">
    <property type="component" value="Chromosome"/>
</dbReference>
<sequence length="109" mass="13034">MNIEQFELILCDMYTMDAWSPPLLWKWKKEFKEASTKQWAIRELENYIRKRLHHRSDGSVDEFIRFTNEFAMKMARYSNHSGENQEMHEIFQTASSVAADILDLLNAMK</sequence>
<dbReference type="KEGG" id="obj:EIO64_04230"/>
<evidence type="ECO:0000313" key="1">
    <source>
        <dbReference type="EMBL" id="QCI58523.1"/>
    </source>
</evidence>
<organism evidence="1 2">
    <name type="scientific">Dysosmobacter welbionis</name>
    <dbReference type="NCBI Taxonomy" id="2093857"/>
    <lineage>
        <taxon>Bacteria</taxon>
        <taxon>Bacillati</taxon>
        <taxon>Bacillota</taxon>
        <taxon>Clostridia</taxon>
        <taxon>Eubacteriales</taxon>
        <taxon>Oscillospiraceae</taxon>
        <taxon>Dysosmobacter</taxon>
    </lineage>
</organism>
<reference evidence="2" key="1">
    <citation type="submission" date="2018-12" db="EMBL/GenBank/DDBJ databases">
        <title>Dusodibacter welbiota gen. nov., sp. nov., isolated from human faeces and emended description of the Oscillibacter genus.</title>
        <authorList>
            <person name="Le Roy T."/>
            <person name="Van der Smissen P."/>
            <person name="Delzenne N."/>
            <person name="Muccioli G."/>
            <person name="Collet J.F."/>
            <person name="Cani P.D."/>
        </authorList>
    </citation>
    <scope>NUCLEOTIDE SEQUENCE [LARGE SCALE GENOMIC DNA]</scope>
    <source>
        <strain evidence="2">J115</strain>
    </source>
</reference>
<evidence type="ECO:0000313" key="2">
    <source>
        <dbReference type="Proteomes" id="UP000298642"/>
    </source>
</evidence>
<dbReference type="RefSeq" id="WP_136890816.1">
    <property type="nucleotide sequence ID" value="NZ_CP034413.3"/>
</dbReference>